<dbReference type="NCBIfam" id="TIGR04215">
    <property type="entry name" value="choice_anch_A"/>
    <property type="match status" value="1"/>
</dbReference>
<feature type="chain" id="PRO_5042075006" description="Choice-of-anchor A domain-containing protein" evidence="1">
    <location>
        <begin position="20"/>
        <end position="387"/>
    </location>
</feature>
<keyword evidence="1" id="KW-0732">Signal</keyword>
<comment type="caution">
    <text evidence="3">The sequence shown here is derived from an EMBL/GenBank/DDBJ whole genome shotgun (WGS) entry which is preliminary data.</text>
</comment>
<dbReference type="Pfam" id="PF20597">
    <property type="entry name" value="pAdhesive_15"/>
    <property type="match status" value="1"/>
</dbReference>
<sequence>MGYSIWTLAAASMVIFAVASNVFPSQMAMLGVSTNWMQNPGLQRARRAPVRVAPKSTSDCLNPPFGAVASILHVYVKETFNGSTEGGVVQGRLAVGGSAELTGWSIGRAVFPQTQTCPALVEAQIYPYALTAGGPSIRMQNGQVLNGQIGVVAQTGSHQDFGKDLLASMGKYQCGVAPLEEGGPEFSFVDTQQDLMQISDRLADLDQTARVMYDVVRPIKAIIKLTGKPGDVVYMDASTLTTAHIIAVAAEPVMLTPGITVIINILGQGPFNLVGTDTSILAFANKVIWNFNEATSISFADLDWYGTILAPRAHVEAKSTRILGALYARSFAGSAEFKSPAFDGCLPLGHLVSSSSAAVKRKRRALQDDGRTVTVTKTQTVFVKETI</sequence>
<dbReference type="Proteomes" id="UP001212152">
    <property type="component" value="Unassembled WGS sequence"/>
</dbReference>
<gene>
    <name evidence="3" type="ORF">HDU87_007567</name>
</gene>
<evidence type="ECO:0000259" key="2">
    <source>
        <dbReference type="Pfam" id="PF20597"/>
    </source>
</evidence>
<evidence type="ECO:0000313" key="3">
    <source>
        <dbReference type="EMBL" id="KAJ3183144.1"/>
    </source>
</evidence>
<reference evidence="3" key="1">
    <citation type="submission" date="2020-05" db="EMBL/GenBank/DDBJ databases">
        <title>Phylogenomic resolution of chytrid fungi.</title>
        <authorList>
            <person name="Stajich J.E."/>
            <person name="Amses K."/>
            <person name="Simmons R."/>
            <person name="Seto K."/>
            <person name="Myers J."/>
            <person name="Bonds A."/>
            <person name="Quandt C.A."/>
            <person name="Barry K."/>
            <person name="Liu P."/>
            <person name="Grigoriev I."/>
            <person name="Longcore J.E."/>
            <person name="James T.Y."/>
        </authorList>
    </citation>
    <scope>NUCLEOTIDE SEQUENCE</scope>
    <source>
        <strain evidence="3">JEL0379</strain>
    </source>
</reference>
<dbReference type="EMBL" id="JADGJQ010000007">
    <property type="protein sequence ID" value="KAJ3183144.1"/>
    <property type="molecule type" value="Genomic_DNA"/>
</dbReference>
<proteinExistence type="predicted"/>
<dbReference type="InterPro" id="IPR026588">
    <property type="entry name" value="Choice_anch_A"/>
</dbReference>
<protein>
    <recommendedName>
        <fullName evidence="2">Choice-of-anchor A domain-containing protein</fullName>
    </recommendedName>
</protein>
<feature type="domain" description="Choice-of-anchor A" evidence="2">
    <location>
        <begin position="74"/>
        <end position="337"/>
    </location>
</feature>
<feature type="signal peptide" evidence="1">
    <location>
        <begin position="1"/>
        <end position="19"/>
    </location>
</feature>
<accession>A0AAD5TPM0</accession>
<evidence type="ECO:0000256" key="1">
    <source>
        <dbReference type="SAM" id="SignalP"/>
    </source>
</evidence>
<organism evidence="3 4">
    <name type="scientific">Geranomyces variabilis</name>
    <dbReference type="NCBI Taxonomy" id="109894"/>
    <lineage>
        <taxon>Eukaryota</taxon>
        <taxon>Fungi</taxon>
        <taxon>Fungi incertae sedis</taxon>
        <taxon>Chytridiomycota</taxon>
        <taxon>Chytridiomycota incertae sedis</taxon>
        <taxon>Chytridiomycetes</taxon>
        <taxon>Spizellomycetales</taxon>
        <taxon>Powellomycetaceae</taxon>
        <taxon>Geranomyces</taxon>
    </lineage>
</organism>
<evidence type="ECO:0000313" key="4">
    <source>
        <dbReference type="Proteomes" id="UP001212152"/>
    </source>
</evidence>
<keyword evidence="4" id="KW-1185">Reference proteome</keyword>
<dbReference type="AlphaFoldDB" id="A0AAD5TPM0"/>
<name>A0AAD5TPM0_9FUNG</name>